<evidence type="ECO:0000313" key="2">
    <source>
        <dbReference type="Proteomes" id="UP000799324"/>
    </source>
</evidence>
<proteinExistence type="predicted"/>
<sequence>MALRHRAPVMCALSPSFQPSPTVTMRAAVPPHPIWTHGRPGRPERSVFLDVLGSLGEARAWILQSALAARARSLAALHHT</sequence>
<dbReference type="EMBL" id="MU004291">
    <property type="protein sequence ID" value="KAF2661918.1"/>
    <property type="molecule type" value="Genomic_DNA"/>
</dbReference>
<dbReference type="Proteomes" id="UP000799324">
    <property type="component" value="Unassembled WGS sequence"/>
</dbReference>
<organism evidence="1 2">
    <name type="scientific">Lophiostoma macrostomum CBS 122681</name>
    <dbReference type="NCBI Taxonomy" id="1314788"/>
    <lineage>
        <taxon>Eukaryota</taxon>
        <taxon>Fungi</taxon>
        <taxon>Dikarya</taxon>
        <taxon>Ascomycota</taxon>
        <taxon>Pezizomycotina</taxon>
        <taxon>Dothideomycetes</taxon>
        <taxon>Pleosporomycetidae</taxon>
        <taxon>Pleosporales</taxon>
        <taxon>Lophiostomataceae</taxon>
        <taxon>Lophiostoma</taxon>
    </lineage>
</organism>
<gene>
    <name evidence="1" type="ORF">K491DRAFT_686899</name>
</gene>
<accession>A0A6A6TSP0</accession>
<name>A0A6A6TSP0_9PLEO</name>
<dbReference type="AlphaFoldDB" id="A0A6A6TSP0"/>
<reference evidence="1" key="1">
    <citation type="journal article" date="2020" name="Stud. Mycol.">
        <title>101 Dothideomycetes genomes: a test case for predicting lifestyles and emergence of pathogens.</title>
        <authorList>
            <person name="Haridas S."/>
            <person name="Albert R."/>
            <person name="Binder M."/>
            <person name="Bloem J."/>
            <person name="Labutti K."/>
            <person name="Salamov A."/>
            <person name="Andreopoulos B."/>
            <person name="Baker S."/>
            <person name="Barry K."/>
            <person name="Bills G."/>
            <person name="Bluhm B."/>
            <person name="Cannon C."/>
            <person name="Castanera R."/>
            <person name="Culley D."/>
            <person name="Daum C."/>
            <person name="Ezra D."/>
            <person name="Gonzalez J."/>
            <person name="Henrissat B."/>
            <person name="Kuo A."/>
            <person name="Liang C."/>
            <person name="Lipzen A."/>
            <person name="Lutzoni F."/>
            <person name="Magnuson J."/>
            <person name="Mondo S."/>
            <person name="Nolan M."/>
            <person name="Ohm R."/>
            <person name="Pangilinan J."/>
            <person name="Park H.-J."/>
            <person name="Ramirez L."/>
            <person name="Alfaro M."/>
            <person name="Sun H."/>
            <person name="Tritt A."/>
            <person name="Yoshinaga Y."/>
            <person name="Zwiers L.-H."/>
            <person name="Turgeon B."/>
            <person name="Goodwin S."/>
            <person name="Spatafora J."/>
            <person name="Crous P."/>
            <person name="Grigoriev I."/>
        </authorList>
    </citation>
    <scope>NUCLEOTIDE SEQUENCE</scope>
    <source>
        <strain evidence="1">CBS 122681</strain>
    </source>
</reference>
<evidence type="ECO:0000313" key="1">
    <source>
        <dbReference type="EMBL" id="KAF2661918.1"/>
    </source>
</evidence>
<keyword evidence="2" id="KW-1185">Reference proteome</keyword>
<protein>
    <submittedName>
        <fullName evidence="1">Uncharacterized protein</fullName>
    </submittedName>
</protein>